<reference evidence="4 5" key="1">
    <citation type="submission" date="2017-12" db="EMBL/GenBank/DDBJ databases">
        <title>Sequencing, de novo assembly and annotation of complete genome of a new Thraustochytrid species, strain FCC1311.</title>
        <authorList>
            <person name="Sedici K."/>
            <person name="Godart F."/>
            <person name="Aiese Cigliano R."/>
            <person name="Sanseverino W."/>
            <person name="Barakat M."/>
            <person name="Ortet P."/>
            <person name="Marechal E."/>
            <person name="Cagnac O."/>
            <person name="Amato A."/>
        </authorList>
    </citation>
    <scope>NUCLEOTIDE SEQUENCE [LARGE SCALE GENOMIC DNA]</scope>
</reference>
<dbReference type="InParanoid" id="A0A2R5G4H6"/>
<sequence length="588" mass="64973">MRTDAKSVSFMWWIFIGMQVSLSVTAFVVTIVASLTASQGNALVRMTTVSLVMWTQAAAVATTHALGGKWRHIETSYAAFQPGRGGLVFIALQIAGWGALGVSIVMGLLVFGSQAVRFQGKTPLLSDHLMAVCGFLGLVAEAFVVASVFYYKESDETDGDVAKSERAADMWSRLFLRVMRMQIATVNLVFGPRDIENITRKPALQDPGAHWACDERWKEAMRLCPRTGDSYLVVGNGFVGKRIVLELLDRGETDVRVFDIVPDSSWDNEPRVSFILGDVTKADQIGPACAGVNTVYSTFAIIRFMERLEHQAFLSYHVNVTGTEVLLEACRSASVARVIVTSSSHATTDEHSAPRFDRDEDAPLLTREEAHNHYGWTKAIADELALKADGSRLENGNELQVVVVRPCSGVFGADDRLSFERVMDIGIAPGVGTKAVMDWVPVQSVVQGHLLAEQALQDGRAGVRGEAFCISNDDPTSMEDFWWLTIKYIRQLPLRQRERLHIDVLYVPEGIFWALAYLSELNAWLFRGKLSLGRDLDMLTPAMLSTATMSYTYSSAKARRVLGYNPVFSLDEAIQRAIHEYSVARGAI</sequence>
<keyword evidence="2" id="KW-1133">Transmembrane helix</keyword>
<dbReference type="Proteomes" id="UP000241890">
    <property type="component" value="Unassembled WGS sequence"/>
</dbReference>
<dbReference type="GO" id="GO:0006694">
    <property type="term" value="P:steroid biosynthetic process"/>
    <property type="evidence" value="ECO:0007669"/>
    <property type="project" value="InterPro"/>
</dbReference>
<protein>
    <submittedName>
        <fullName evidence="4">3 beta-hydroxysteroid dehydrogenase type 3</fullName>
    </submittedName>
</protein>
<feature type="domain" description="3-beta hydroxysteroid dehydrogenase/isomerase" evidence="3">
    <location>
        <begin position="235"/>
        <end position="499"/>
    </location>
</feature>
<evidence type="ECO:0000313" key="4">
    <source>
        <dbReference type="EMBL" id="GBG25927.1"/>
    </source>
</evidence>
<evidence type="ECO:0000259" key="3">
    <source>
        <dbReference type="Pfam" id="PF01073"/>
    </source>
</evidence>
<keyword evidence="2" id="KW-0812">Transmembrane</keyword>
<accession>A0A2R5G4H6</accession>
<keyword evidence="2" id="KW-0472">Membrane</keyword>
<dbReference type="OrthoDB" id="10266976at2759"/>
<evidence type="ECO:0000256" key="2">
    <source>
        <dbReference type="SAM" id="Phobius"/>
    </source>
</evidence>
<feature type="transmembrane region" description="Helical" evidence="2">
    <location>
        <begin position="12"/>
        <end position="37"/>
    </location>
</feature>
<gene>
    <name evidence="4" type="ORF">FCC1311_020511</name>
</gene>
<dbReference type="AlphaFoldDB" id="A0A2R5G4H6"/>
<dbReference type="GO" id="GO:0016616">
    <property type="term" value="F:oxidoreductase activity, acting on the CH-OH group of donors, NAD or NADP as acceptor"/>
    <property type="evidence" value="ECO:0007669"/>
    <property type="project" value="InterPro"/>
</dbReference>
<name>A0A2R5G4H6_9STRA</name>
<dbReference type="PANTHER" id="PTHR10366">
    <property type="entry name" value="NAD DEPENDENT EPIMERASE/DEHYDRATASE"/>
    <property type="match status" value="1"/>
</dbReference>
<evidence type="ECO:0000313" key="5">
    <source>
        <dbReference type="Proteomes" id="UP000241890"/>
    </source>
</evidence>
<dbReference type="EMBL" id="BEYU01000016">
    <property type="protein sequence ID" value="GBG25927.1"/>
    <property type="molecule type" value="Genomic_DNA"/>
</dbReference>
<dbReference type="SUPFAM" id="SSF51735">
    <property type="entry name" value="NAD(P)-binding Rossmann-fold domains"/>
    <property type="match status" value="1"/>
</dbReference>
<comment type="caution">
    <text evidence="4">The sequence shown here is derived from an EMBL/GenBank/DDBJ whole genome shotgun (WGS) entry which is preliminary data.</text>
</comment>
<dbReference type="InterPro" id="IPR036291">
    <property type="entry name" value="NAD(P)-bd_dom_sf"/>
</dbReference>
<keyword evidence="1" id="KW-0560">Oxidoreductase</keyword>
<keyword evidence="5" id="KW-1185">Reference proteome</keyword>
<feature type="transmembrane region" description="Helical" evidence="2">
    <location>
        <begin position="129"/>
        <end position="151"/>
    </location>
</feature>
<organism evidence="4 5">
    <name type="scientific">Hondaea fermentalgiana</name>
    <dbReference type="NCBI Taxonomy" id="2315210"/>
    <lineage>
        <taxon>Eukaryota</taxon>
        <taxon>Sar</taxon>
        <taxon>Stramenopiles</taxon>
        <taxon>Bigyra</taxon>
        <taxon>Labyrinthulomycetes</taxon>
        <taxon>Thraustochytrida</taxon>
        <taxon>Thraustochytriidae</taxon>
        <taxon>Hondaea</taxon>
    </lineage>
</organism>
<dbReference type="InterPro" id="IPR050425">
    <property type="entry name" value="NAD(P)_dehydrat-like"/>
</dbReference>
<evidence type="ECO:0000256" key="1">
    <source>
        <dbReference type="ARBA" id="ARBA00023002"/>
    </source>
</evidence>
<feature type="transmembrane region" description="Helical" evidence="2">
    <location>
        <begin position="87"/>
        <end position="109"/>
    </location>
</feature>
<proteinExistence type="predicted"/>
<dbReference type="PANTHER" id="PTHR10366:SF564">
    <property type="entry name" value="STEROL-4-ALPHA-CARBOXYLATE 3-DEHYDROGENASE, DECARBOXYLATING"/>
    <property type="match status" value="1"/>
</dbReference>
<dbReference type="InterPro" id="IPR002225">
    <property type="entry name" value="3Beta_OHSteriod_DH/Estase"/>
</dbReference>
<dbReference type="Gene3D" id="3.40.50.720">
    <property type="entry name" value="NAD(P)-binding Rossmann-like Domain"/>
    <property type="match status" value="1"/>
</dbReference>
<dbReference type="Pfam" id="PF01073">
    <property type="entry name" value="3Beta_HSD"/>
    <property type="match status" value="1"/>
</dbReference>